<sequence length="71" mass="8119">MKYFMLMLLFAAVSSVSAMSDPFQYRDTLHGQATQIIKFNKNNKPHSKFFGREKMMIKKGISGGKKRSKEG</sequence>
<feature type="signal peptide" evidence="1">
    <location>
        <begin position="1"/>
        <end position="20"/>
    </location>
</feature>
<organism evidence="2 3">
    <name type="scientific">Candidatus Bodocaedibacter vickermanii</name>
    <dbReference type="NCBI Taxonomy" id="2741701"/>
    <lineage>
        <taxon>Bacteria</taxon>
        <taxon>Pseudomonadati</taxon>
        <taxon>Pseudomonadota</taxon>
        <taxon>Alphaproteobacteria</taxon>
        <taxon>Holosporales</taxon>
        <taxon>Candidatus Paracaedibacteraceae</taxon>
        <taxon>Candidatus Bodocaedibacter</taxon>
    </lineage>
</organism>
<gene>
    <name evidence="2" type="ORF">CPBP_00016</name>
</gene>
<evidence type="ECO:0000313" key="3">
    <source>
        <dbReference type="Proteomes" id="UP000594001"/>
    </source>
</evidence>
<keyword evidence="3" id="KW-1185">Reference proteome</keyword>
<evidence type="ECO:0000256" key="1">
    <source>
        <dbReference type="SAM" id="SignalP"/>
    </source>
</evidence>
<evidence type="ECO:0000313" key="2">
    <source>
        <dbReference type="EMBL" id="QOL19268.1"/>
    </source>
</evidence>
<dbReference type="AlphaFoldDB" id="A0A7L9RS95"/>
<dbReference type="KEGG" id="pbal:CPBP_00016"/>
<accession>A0A7L9RS95</accession>
<reference evidence="2 3" key="1">
    <citation type="submission" date="2020-06" db="EMBL/GenBank/DDBJ databases">
        <title>The endosymbiont of the kinetoplastid Bodo saltans is a Paracaedibacter-like alpha-proteobacterium possessing a putative toxin-antitoxin system.</title>
        <authorList>
            <person name="Midha S."/>
            <person name="Rigden D.J."/>
            <person name="Siozios S."/>
            <person name="Hurst G.D.D."/>
            <person name="Jackson A.P."/>
        </authorList>
    </citation>
    <scope>NUCLEOTIDE SEQUENCE [LARGE SCALE GENOMIC DNA]</scope>
    <source>
        <strain evidence="2">Lake Konstanz</strain>
    </source>
</reference>
<dbReference type="Proteomes" id="UP000594001">
    <property type="component" value="Chromosome"/>
</dbReference>
<protein>
    <submittedName>
        <fullName evidence="2">Uncharacterized protein</fullName>
    </submittedName>
</protein>
<name>A0A7L9RS95_9PROT</name>
<proteinExistence type="predicted"/>
<dbReference type="EMBL" id="CP054719">
    <property type="protein sequence ID" value="QOL19268.1"/>
    <property type="molecule type" value="Genomic_DNA"/>
</dbReference>
<dbReference type="RefSeq" id="WP_350332026.1">
    <property type="nucleotide sequence ID" value="NZ_CP054719.1"/>
</dbReference>
<keyword evidence="1" id="KW-0732">Signal</keyword>
<feature type="chain" id="PRO_5032505075" evidence="1">
    <location>
        <begin position="21"/>
        <end position="71"/>
    </location>
</feature>